<dbReference type="InterPro" id="IPR038770">
    <property type="entry name" value="Na+/solute_symporter_sf"/>
</dbReference>
<feature type="domain" description="Cation/H+ exchanger transmembrane" evidence="10">
    <location>
        <begin position="20"/>
        <end position="390"/>
    </location>
</feature>
<evidence type="ECO:0000256" key="2">
    <source>
        <dbReference type="ARBA" id="ARBA00022448"/>
    </source>
</evidence>
<dbReference type="Proteomes" id="UP000445696">
    <property type="component" value="Unassembled WGS sequence"/>
</dbReference>
<dbReference type="Pfam" id="PF00999">
    <property type="entry name" value="Na_H_Exchanger"/>
    <property type="match status" value="1"/>
</dbReference>
<proteinExistence type="predicted"/>
<dbReference type="NCBIfam" id="NF003716">
    <property type="entry name" value="PRK05326.1-3"/>
    <property type="match status" value="1"/>
</dbReference>
<evidence type="ECO:0000313" key="12">
    <source>
        <dbReference type="Proteomes" id="UP000445696"/>
    </source>
</evidence>
<dbReference type="GO" id="GO:0005886">
    <property type="term" value="C:plasma membrane"/>
    <property type="evidence" value="ECO:0007669"/>
    <property type="project" value="UniProtKB-SubCell"/>
</dbReference>
<feature type="transmembrane region" description="Helical" evidence="9">
    <location>
        <begin position="198"/>
        <end position="217"/>
    </location>
</feature>
<dbReference type="Gene3D" id="1.20.1530.20">
    <property type="match status" value="1"/>
</dbReference>
<dbReference type="PANTHER" id="PTHR32507:SF7">
    <property type="entry name" value="K(+)_H(+) ANTIPORTER NHAP2"/>
    <property type="match status" value="1"/>
</dbReference>
<organism evidence="11 12">
    <name type="scientific">Sneathiella chungangensis</name>
    <dbReference type="NCBI Taxonomy" id="1418234"/>
    <lineage>
        <taxon>Bacteria</taxon>
        <taxon>Pseudomonadati</taxon>
        <taxon>Pseudomonadota</taxon>
        <taxon>Alphaproteobacteria</taxon>
        <taxon>Sneathiellales</taxon>
        <taxon>Sneathiellaceae</taxon>
        <taxon>Sneathiella</taxon>
    </lineage>
</organism>
<evidence type="ECO:0000256" key="9">
    <source>
        <dbReference type="SAM" id="Phobius"/>
    </source>
</evidence>
<feature type="transmembrane region" description="Helical" evidence="9">
    <location>
        <begin position="276"/>
        <end position="293"/>
    </location>
</feature>
<feature type="transmembrane region" description="Helical" evidence="9">
    <location>
        <begin position="88"/>
        <end position="113"/>
    </location>
</feature>
<dbReference type="PANTHER" id="PTHR32507">
    <property type="entry name" value="NA(+)/H(+) ANTIPORTER 1"/>
    <property type="match status" value="1"/>
</dbReference>
<evidence type="ECO:0000313" key="11">
    <source>
        <dbReference type="EMBL" id="MZR22154.1"/>
    </source>
</evidence>
<dbReference type="InterPro" id="IPR006153">
    <property type="entry name" value="Cation/H_exchanger_TM"/>
</dbReference>
<keyword evidence="5 9" id="KW-0812">Transmembrane</keyword>
<evidence type="ECO:0000256" key="3">
    <source>
        <dbReference type="ARBA" id="ARBA00022449"/>
    </source>
</evidence>
<dbReference type="GO" id="GO:0015297">
    <property type="term" value="F:antiporter activity"/>
    <property type="evidence" value="ECO:0007669"/>
    <property type="project" value="UniProtKB-KW"/>
</dbReference>
<dbReference type="RefSeq" id="WP_161338614.1">
    <property type="nucleotide sequence ID" value="NZ_JBHSDG010000005.1"/>
</dbReference>
<comment type="caution">
    <text evidence="11">The sequence shown here is derived from an EMBL/GenBank/DDBJ whole genome shotgun (WGS) entry which is preliminary data.</text>
</comment>
<keyword evidence="8 9" id="KW-0472">Membrane</keyword>
<evidence type="ECO:0000256" key="4">
    <source>
        <dbReference type="ARBA" id="ARBA00022475"/>
    </source>
</evidence>
<keyword evidence="12" id="KW-1185">Reference proteome</keyword>
<name>A0A845MGH8_9PROT</name>
<dbReference type="NCBIfam" id="NF003715">
    <property type="entry name" value="PRK05326.1-2"/>
    <property type="match status" value="1"/>
</dbReference>
<feature type="transmembrane region" description="Helical" evidence="9">
    <location>
        <begin position="6"/>
        <end position="25"/>
    </location>
</feature>
<feature type="transmembrane region" description="Helical" evidence="9">
    <location>
        <begin position="337"/>
        <end position="357"/>
    </location>
</feature>
<keyword evidence="3" id="KW-0050">Antiport</keyword>
<feature type="transmembrane region" description="Helical" evidence="9">
    <location>
        <begin position="32"/>
        <end position="52"/>
    </location>
</feature>
<keyword evidence="7" id="KW-0406">Ion transport</keyword>
<keyword evidence="6 9" id="KW-1133">Transmembrane helix</keyword>
<accession>A0A845MGH8</accession>
<keyword evidence="2" id="KW-0813">Transport</keyword>
<evidence type="ECO:0000256" key="1">
    <source>
        <dbReference type="ARBA" id="ARBA00004651"/>
    </source>
</evidence>
<dbReference type="OrthoDB" id="9810860at2"/>
<dbReference type="GO" id="GO:1902600">
    <property type="term" value="P:proton transmembrane transport"/>
    <property type="evidence" value="ECO:0007669"/>
    <property type="project" value="InterPro"/>
</dbReference>
<feature type="transmembrane region" description="Helical" evidence="9">
    <location>
        <begin position="369"/>
        <end position="389"/>
    </location>
</feature>
<evidence type="ECO:0000256" key="6">
    <source>
        <dbReference type="ARBA" id="ARBA00022989"/>
    </source>
</evidence>
<protein>
    <submittedName>
        <fullName evidence="11">Potassium/proton antiporter</fullName>
    </submittedName>
</protein>
<reference evidence="11 12" key="1">
    <citation type="journal article" date="2014" name="Int. J. Syst. Evol. Microbiol.">
        <title>Sneathiella chungangensis sp. nov., isolated from a marine sand, and emended description of the genus Sneathiella.</title>
        <authorList>
            <person name="Siamphan C."/>
            <person name="Kim H."/>
            <person name="Lee J.S."/>
            <person name="Kim W."/>
        </authorList>
    </citation>
    <scope>NUCLEOTIDE SEQUENCE [LARGE SCALE GENOMIC DNA]</scope>
    <source>
        <strain evidence="11 12">KCTC 32476</strain>
    </source>
</reference>
<keyword evidence="4" id="KW-1003">Cell membrane</keyword>
<comment type="subcellular location">
    <subcellularLocation>
        <location evidence="1">Cell membrane</location>
        <topology evidence="1">Multi-pass membrane protein</topology>
    </subcellularLocation>
</comment>
<feature type="transmembrane region" description="Helical" evidence="9">
    <location>
        <begin position="58"/>
        <end position="76"/>
    </location>
</feature>
<evidence type="ECO:0000259" key="10">
    <source>
        <dbReference type="Pfam" id="PF00999"/>
    </source>
</evidence>
<evidence type="ECO:0000256" key="8">
    <source>
        <dbReference type="ARBA" id="ARBA00023136"/>
    </source>
</evidence>
<feature type="transmembrane region" description="Helical" evidence="9">
    <location>
        <begin position="119"/>
        <end position="139"/>
    </location>
</feature>
<dbReference type="EMBL" id="WTVA01000003">
    <property type="protein sequence ID" value="MZR22154.1"/>
    <property type="molecule type" value="Genomic_DNA"/>
</dbReference>
<feature type="transmembrane region" description="Helical" evidence="9">
    <location>
        <begin position="229"/>
        <end position="255"/>
    </location>
</feature>
<gene>
    <name evidence="11" type="ORF">GQF03_07410</name>
</gene>
<sequence length="411" mass="43691">MESLELILVFVSFLFLIGCLLTPVADRLGAPFLLLFLCIGLLMGENGIGGVRFGDFNMAYNIGSIALALILFSGGLDTSREIFKKAAAPAMSLAVVGVIATCVIVGVLIHFLFDFPIGIALLLGAVIGSTDAAATFLLLRQRNIQLKDNLGETLKVEAGINDPMAIFLTITMVTIVDNDLPVDLPTLVSFLPELARQLGLGVIGGVIGGFVSAFLINKVKMPVSLFAPFAMASALLLFNLTALSGGSGFLAVFICGAILRDRMTHQTERVRQFHDGLSWISQIVLFLMLGLLVTPKDVLAHIPLGLGVAAVLIFIARPLATSLSLTPFGIGWRQQAFIGWVGLRGAVPIFLAIIPVISPGPLSTGFFDVVFVVVVSSLLLQGWTISLAARWLGLVAEPEDGPELPLREGKD</sequence>
<dbReference type="AlphaFoldDB" id="A0A845MGH8"/>
<evidence type="ECO:0000256" key="7">
    <source>
        <dbReference type="ARBA" id="ARBA00023065"/>
    </source>
</evidence>
<evidence type="ECO:0000256" key="5">
    <source>
        <dbReference type="ARBA" id="ARBA00022692"/>
    </source>
</evidence>